<dbReference type="Proteomes" id="UP001590951">
    <property type="component" value="Unassembled WGS sequence"/>
</dbReference>
<evidence type="ECO:0000313" key="3">
    <source>
        <dbReference type="EMBL" id="KAL2056052.1"/>
    </source>
</evidence>
<gene>
    <name evidence="3" type="ORF">ABVK25_003694</name>
</gene>
<evidence type="ECO:0000256" key="1">
    <source>
        <dbReference type="ARBA" id="ARBA00022801"/>
    </source>
</evidence>
<evidence type="ECO:0000259" key="2">
    <source>
        <dbReference type="Pfam" id="PF07859"/>
    </source>
</evidence>
<evidence type="ECO:0000313" key="4">
    <source>
        <dbReference type="Proteomes" id="UP001590951"/>
    </source>
</evidence>
<dbReference type="Gene3D" id="3.40.50.1820">
    <property type="entry name" value="alpha/beta hydrolase"/>
    <property type="match status" value="1"/>
</dbReference>
<sequence>MVYVKPKLSLWERALLIAAITRTLGNGLLTSFTAPFRGSSGSAKYGNHVKIAMIRSFLTNTTIRHLQALQPSFDEHIGLAIPPLRKVLLWFHGGGYALPPNPGHLTFASSLVSSAGPSLAVLMLSYTLAPHETYPHQLRQGVECVRYMITDLHLKPENVFIGGDSAGANLAIGVLSHMMYPHKDITPLDMGGGRLGSAILLAPWCTFRTDYPSRTYNAKKDIMPASAGNRWSESFLGGKDRDGYNEPLSASEDWWNGLEDVVKEILICGGADELLIDPIRELGTKYKAVHKNTTVVIAEGEWHDKPTTDSLGGGGE</sequence>
<dbReference type="InterPro" id="IPR013094">
    <property type="entry name" value="AB_hydrolase_3"/>
</dbReference>
<dbReference type="EMBL" id="JBHFEH010000009">
    <property type="protein sequence ID" value="KAL2056052.1"/>
    <property type="molecule type" value="Genomic_DNA"/>
</dbReference>
<dbReference type="Pfam" id="PF07859">
    <property type="entry name" value="Abhydrolase_3"/>
    <property type="match status" value="1"/>
</dbReference>
<dbReference type="PANTHER" id="PTHR48081">
    <property type="entry name" value="AB HYDROLASE SUPERFAMILY PROTEIN C4A8.06C"/>
    <property type="match status" value="1"/>
</dbReference>
<dbReference type="InterPro" id="IPR050300">
    <property type="entry name" value="GDXG_lipolytic_enzyme"/>
</dbReference>
<dbReference type="SUPFAM" id="SSF53474">
    <property type="entry name" value="alpha/beta-Hydrolases"/>
    <property type="match status" value="1"/>
</dbReference>
<protein>
    <recommendedName>
        <fullName evidence="2">Alpha/beta hydrolase fold-3 domain-containing protein</fullName>
    </recommendedName>
</protein>
<reference evidence="3 4" key="1">
    <citation type="submission" date="2024-09" db="EMBL/GenBank/DDBJ databases">
        <title>Rethinking Asexuality: The Enigmatic Case of Functional Sexual Genes in Lepraria (Stereocaulaceae).</title>
        <authorList>
            <person name="Doellman M."/>
            <person name="Sun Y."/>
            <person name="Barcenas-Pena A."/>
            <person name="Lumbsch H.T."/>
            <person name="Grewe F."/>
        </authorList>
    </citation>
    <scope>NUCLEOTIDE SEQUENCE [LARGE SCALE GENOMIC DNA]</scope>
    <source>
        <strain evidence="3 4">Grewe 0041</strain>
    </source>
</reference>
<name>A0ABR4BDX4_9LECA</name>
<keyword evidence="4" id="KW-1185">Reference proteome</keyword>
<organism evidence="3 4">
    <name type="scientific">Lepraria finkii</name>
    <dbReference type="NCBI Taxonomy" id="1340010"/>
    <lineage>
        <taxon>Eukaryota</taxon>
        <taxon>Fungi</taxon>
        <taxon>Dikarya</taxon>
        <taxon>Ascomycota</taxon>
        <taxon>Pezizomycotina</taxon>
        <taxon>Lecanoromycetes</taxon>
        <taxon>OSLEUM clade</taxon>
        <taxon>Lecanoromycetidae</taxon>
        <taxon>Lecanorales</taxon>
        <taxon>Lecanorineae</taxon>
        <taxon>Stereocaulaceae</taxon>
        <taxon>Lepraria</taxon>
    </lineage>
</organism>
<accession>A0ABR4BDX4</accession>
<feature type="domain" description="Alpha/beta hydrolase fold-3" evidence="2">
    <location>
        <begin position="88"/>
        <end position="304"/>
    </location>
</feature>
<dbReference type="PANTHER" id="PTHR48081:SF31">
    <property type="entry name" value="STERYL ACETYL HYDROLASE MUG81-RELATED"/>
    <property type="match status" value="1"/>
</dbReference>
<keyword evidence="1" id="KW-0378">Hydrolase</keyword>
<dbReference type="InterPro" id="IPR029058">
    <property type="entry name" value="AB_hydrolase_fold"/>
</dbReference>
<comment type="caution">
    <text evidence="3">The sequence shown here is derived from an EMBL/GenBank/DDBJ whole genome shotgun (WGS) entry which is preliminary data.</text>
</comment>
<proteinExistence type="predicted"/>